<keyword evidence="10" id="KW-1185">Reference proteome</keyword>
<name>A0AAN5CMZ6_9BILA</name>
<feature type="compositionally biased region" description="Basic and acidic residues" evidence="7">
    <location>
        <begin position="152"/>
        <end position="161"/>
    </location>
</feature>
<feature type="compositionally biased region" description="Polar residues" evidence="7">
    <location>
        <begin position="506"/>
        <end position="515"/>
    </location>
</feature>
<keyword evidence="1" id="KW-0217">Developmental protein</keyword>
<feature type="domain" description="Chitin-binding type-2" evidence="8">
    <location>
        <begin position="852"/>
        <end position="907"/>
    </location>
</feature>
<keyword evidence="4" id="KW-0677">Repeat</keyword>
<feature type="compositionally biased region" description="Acidic residues" evidence="7">
    <location>
        <begin position="60"/>
        <end position="79"/>
    </location>
</feature>
<dbReference type="Proteomes" id="UP001328107">
    <property type="component" value="Unassembled WGS sequence"/>
</dbReference>
<feature type="region of interest" description="Disordered" evidence="7">
    <location>
        <begin position="504"/>
        <end position="539"/>
    </location>
</feature>
<feature type="compositionally biased region" description="Polar residues" evidence="7">
    <location>
        <begin position="411"/>
        <end position="420"/>
    </location>
</feature>
<feature type="compositionally biased region" description="Acidic residues" evidence="7">
    <location>
        <begin position="261"/>
        <end position="277"/>
    </location>
</feature>
<feature type="compositionally biased region" description="Basic and acidic residues" evidence="7">
    <location>
        <begin position="190"/>
        <end position="208"/>
    </location>
</feature>
<dbReference type="PANTHER" id="PTHR23301">
    <property type="entry name" value="CHITIN BINDING PERITROPHIN-A"/>
    <property type="match status" value="1"/>
</dbReference>
<evidence type="ECO:0000256" key="5">
    <source>
        <dbReference type="ARBA" id="ARBA00023157"/>
    </source>
</evidence>
<feature type="domain" description="Chitin-binding type-2" evidence="8">
    <location>
        <begin position="1001"/>
        <end position="1057"/>
    </location>
</feature>
<feature type="compositionally biased region" description="Basic and acidic residues" evidence="7">
    <location>
        <begin position="350"/>
        <end position="367"/>
    </location>
</feature>
<feature type="compositionally biased region" description="Low complexity" evidence="7">
    <location>
        <begin position="923"/>
        <end position="956"/>
    </location>
</feature>
<dbReference type="GO" id="GO:0005576">
    <property type="term" value="C:extracellular region"/>
    <property type="evidence" value="ECO:0007669"/>
    <property type="project" value="InterPro"/>
</dbReference>
<evidence type="ECO:0000313" key="10">
    <source>
        <dbReference type="Proteomes" id="UP001328107"/>
    </source>
</evidence>
<feature type="compositionally biased region" description="Basic and acidic residues" evidence="7">
    <location>
        <begin position="116"/>
        <end position="127"/>
    </location>
</feature>
<gene>
    <name evidence="9" type="ORF">PMAYCL1PPCAC_17584</name>
</gene>
<evidence type="ECO:0000256" key="6">
    <source>
        <dbReference type="ARBA" id="ARBA00023180"/>
    </source>
</evidence>
<feature type="domain" description="Chitin-binding type-2" evidence="8">
    <location>
        <begin position="1199"/>
        <end position="1258"/>
    </location>
</feature>
<comment type="caution">
    <text evidence="9">The sequence shown here is derived from an EMBL/GenBank/DDBJ whole genome shotgun (WGS) entry which is preliminary data.</text>
</comment>
<feature type="compositionally biased region" description="Acidic residues" evidence="7">
    <location>
        <begin position="22"/>
        <end position="47"/>
    </location>
</feature>
<evidence type="ECO:0000256" key="1">
    <source>
        <dbReference type="ARBA" id="ARBA00022473"/>
    </source>
</evidence>
<feature type="domain" description="Chitin-binding type-2" evidence="8">
    <location>
        <begin position="722"/>
        <end position="779"/>
    </location>
</feature>
<organism evidence="9 10">
    <name type="scientific">Pristionchus mayeri</name>
    <dbReference type="NCBI Taxonomy" id="1317129"/>
    <lineage>
        <taxon>Eukaryota</taxon>
        <taxon>Metazoa</taxon>
        <taxon>Ecdysozoa</taxon>
        <taxon>Nematoda</taxon>
        <taxon>Chromadorea</taxon>
        <taxon>Rhabditida</taxon>
        <taxon>Rhabditina</taxon>
        <taxon>Diplogasteromorpha</taxon>
        <taxon>Diplogasteroidea</taxon>
        <taxon>Neodiplogasteridae</taxon>
        <taxon>Pristionchus</taxon>
    </lineage>
</organism>
<reference evidence="10" key="1">
    <citation type="submission" date="2022-10" db="EMBL/GenBank/DDBJ databases">
        <title>Genome assembly of Pristionchus species.</title>
        <authorList>
            <person name="Yoshida K."/>
            <person name="Sommer R.J."/>
        </authorList>
    </citation>
    <scope>NUCLEOTIDE SEQUENCE [LARGE SCALE GENOMIC DNA]</scope>
    <source>
        <strain evidence="10">RS5460</strain>
    </source>
</reference>
<dbReference type="InterPro" id="IPR002557">
    <property type="entry name" value="Chitin-bd_dom"/>
</dbReference>
<keyword evidence="5" id="KW-1015">Disulfide bond</keyword>
<feature type="compositionally biased region" description="Acidic residues" evidence="7">
    <location>
        <begin position="162"/>
        <end position="174"/>
    </location>
</feature>
<evidence type="ECO:0000256" key="4">
    <source>
        <dbReference type="ARBA" id="ARBA00022737"/>
    </source>
</evidence>
<feature type="compositionally biased region" description="Acidic residues" evidence="7">
    <location>
        <begin position="87"/>
        <end position="115"/>
    </location>
</feature>
<accession>A0AAN5CMZ6</accession>
<dbReference type="PROSITE" id="PS50940">
    <property type="entry name" value="CHIT_BIND_II"/>
    <property type="match status" value="9"/>
</dbReference>
<evidence type="ECO:0000313" key="9">
    <source>
        <dbReference type="EMBL" id="GMR47389.1"/>
    </source>
</evidence>
<dbReference type="Pfam" id="PF01607">
    <property type="entry name" value="CBM_14"/>
    <property type="match status" value="7"/>
</dbReference>
<dbReference type="InterPro" id="IPR036508">
    <property type="entry name" value="Chitin-bd_dom_sf"/>
</dbReference>
<feature type="non-terminal residue" evidence="9">
    <location>
        <position position="1"/>
    </location>
</feature>
<feature type="domain" description="Chitin-binding type-2" evidence="8">
    <location>
        <begin position="1268"/>
        <end position="1326"/>
    </location>
</feature>
<dbReference type="SMART" id="SM00494">
    <property type="entry name" value="ChtBD2"/>
    <property type="match status" value="9"/>
</dbReference>
<dbReference type="PANTHER" id="PTHR23301:SF0">
    <property type="entry name" value="CHITIN-BINDING TYPE-2 DOMAIN-CONTAINING PROTEIN-RELATED"/>
    <property type="match status" value="1"/>
</dbReference>
<dbReference type="EMBL" id="BTRK01000004">
    <property type="protein sequence ID" value="GMR47389.1"/>
    <property type="molecule type" value="Genomic_DNA"/>
</dbReference>
<protein>
    <recommendedName>
        <fullName evidence="8">Chitin-binding type-2 domain-containing protein</fullName>
    </recommendedName>
</protein>
<feature type="region of interest" description="Disordered" evidence="7">
    <location>
        <begin position="970"/>
        <end position="990"/>
    </location>
</feature>
<keyword evidence="2" id="KW-0147">Chitin-binding</keyword>
<proteinExistence type="predicted"/>
<sequence>DEKIEENEGGEEEKMEMTTSEREEDDDEMEEENEDGSMEGVENDDGEKNESGQSGSAVEEVIEEGVDKEMEEDMESESTEESKTDDVESPDETEETEMEGENGEEEEGKEDDGMNEVEKEETVERATKNGGPFEETDDGEDEKEDGSMEGVENAHGEKNEGGDAETAVEEAIEEGVDKETEEHDESESGDESKADDVELPESIDKPEGNVENGEEEEGKDEESPEAIEGPEEIEEDGEKKETAAQSDEMKEEETRESNGDAIEEEDEDGEVEKEESSDAASQPEEIEEEPEMEDGKEKDEEIAEETDDGKEDSMEEMEETEQGEEDDSIPKMIPKEGKNQGGRVELTYDPDEKKTGVTENGEERTEAQFENGEEDEEAEGDSGEVKGEDVDPEELPDSIENPTRSRRSVMYTASTSTQSPIGRRLSLPRSSRLHRSRFSRLCASSTAGQAISIGQCRQDFVYCKSARRPVVAACPVGDLFDAVMATCVPTDICGAEKTKDEIPSVPLSSLPSRDSSYQREGIRPTMPSPTTISLDQTEKTDCSSFPDGAFPISACSAHYFVCSASVRQEYSCPEGTVYYKETDRCEWPAAVPACAPTAADSPSVSMDKESYSGEGLATTAPTTLSPMHVHFECSKNGGFALDCKGGFVMCSNGFASFMKCPPALVFEEATQSCQYPAQVGSCGLMADSPLAAPSMESSWYTPTTTAAPAKPVEVLVNTPVDKNVCLGVASGLEGTTRDCPSSFVICKEGAVSAVMNCPEGTFFDEKGKKCDYREVACAGGWSGEAHGVESRVELDASPVVMSEWKEYGRRASRPYRPAMPVNVEKIEEEKKEVKRDEEKPVVVPSTVEPVKGATCDWKGAAPSGVCSSQFITCSNGRPQVFDCAAGLVFTPSTSACEYPEFVGGCSQMKESASSSPPSPSPSSSPYSSTLPPSTVSPYLPSLPPSTSSPSSTASPFSHSLVMDESLVEYHRDETPSTTTERPLFPPARNGDHTSAKFEATGDHCTFTADRPSFPLNFCSMTYAVCTHKGLAFKTNCTFGYLFDSVIRRCVPSEHCGQSYLKEIANSSPTSSPLHSATPWSGDSRCQGVTDGTLKPTGLCSGQYIRCEKEAVILETCSDAASVFSPLTGRCVLRVQMAECSASPRGVAPAITRPKMVTGAPSLDVSPSSYPTDLPLPSQRGARIRGGLSSPSSSTQFDARSFCTTKHTDGLYRNPQNCAGIVQCFGGEAFSYPSCAPGLFFNEVDGQCDYASNVPECASQVDPVALDDWASCKGQPHGAYLADDSSCSIYYRCVWGSLEGMSCPDGTAFNPRLSVCDYPSEVPHCQKQ</sequence>
<dbReference type="InterPro" id="IPR051940">
    <property type="entry name" value="Chitin_bind-dev_reg"/>
</dbReference>
<dbReference type="SUPFAM" id="SSF57625">
    <property type="entry name" value="Invertebrate chitin-binding proteins"/>
    <property type="match status" value="7"/>
</dbReference>
<feature type="compositionally biased region" description="Acidic residues" evidence="7">
    <location>
        <begin position="212"/>
        <end position="236"/>
    </location>
</feature>
<feature type="compositionally biased region" description="Acidic residues" evidence="7">
    <location>
        <begin position="1"/>
        <end position="14"/>
    </location>
</feature>
<feature type="domain" description="Chitin-binding type-2" evidence="8">
    <location>
        <begin position="539"/>
        <end position="596"/>
    </location>
</feature>
<evidence type="ECO:0000256" key="3">
    <source>
        <dbReference type="ARBA" id="ARBA00022729"/>
    </source>
</evidence>
<evidence type="ECO:0000259" key="8">
    <source>
        <dbReference type="PROSITE" id="PS50940"/>
    </source>
</evidence>
<feature type="region of interest" description="Disordered" evidence="7">
    <location>
        <begin position="1"/>
        <end position="423"/>
    </location>
</feature>
<keyword evidence="3" id="KW-0732">Signal</keyword>
<feature type="compositionally biased region" description="Acidic residues" evidence="7">
    <location>
        <begin position="134"/>
        <end position="144"/>
    </location>
</feature>
<feature type="domain" description="Chitin-binding type-2" evidence="8">
    <location>
        <begin position="630"/>
        <end position="684"/>
    </location>
</feature>
<feature type="compositionally biased region" description="Acidic residues" evidence="7">
    <location>
        <begin position="371"/>
        <end position="382"/>
    </location>
</feature>
<dbReference type="Gene3D" id="2.170.140.10">
    <property type="entry name" value="Chitin binding domain"/>
    <property type="match status" value="6"/>
</dbReference>
<evidence type="ECO:0000256" key="2">
    <source>
        <dbReference type="ARBA" id="ARBA00022669"/>
    </source>
</evidence>
<feature type="domain" description="Chitin-binding type-2" evidence="8">
    <location>
        <begin position="1082"/>
        <end position="1141"/>
    </location>
</feature>
<keyword evidence="6" id="KW-0325">Glycoprotein</keyword>
<dbReference type="GO" id="GO:0008061">
    <property type="term" value="F:chitin binding"/>
    <property type="evidence" value="ECO:0007669"/>
    <property type="project" value="UniProtKB-KW"/>
</dbReference>
<feature type="region of interest" description="Disordered" evidence="7">
    <location>
        <begin position="907"/>
        <end position="956"/>
    </location>
</feature>
<feature type="domain" description="Chitin-binding type-2" evidence="8">
    <location>
        <begin position="439"/>
        <end position="495"/>
    </location>
</feature>
<feature type="compositionally biased region" description="Acidic residues" evidence="7">
    <location>
        <begin position="300"/>
        <end position="327"/>
    </location>
</feature>
<evidence type="ECO:0000256" key="7">
    <source>
        <dbReference type="SAM" id="MobiDB-lite"/>
    </source>
</evidence>